<dbReference type="GO" id="GO:0051015">
    <property type="term" value="F:actin filament binding"/>
    <property type="evidence" value="ECO:0007669"/>
    <property type="project" value="TreeGrafter"/>
</dbReference>
<dbReference type="Proteomes" id="UP000515146">
    <property type="component" value="Unplaced"/>
</dbReference>
<evidence type="ECO:0000256" key="5">
    <source>
        <dbReference type="ARBA" id="ARBA00023136"/>
    </source>
</evidence>
<evidence type="ECO:0000313" key="9">
    <source>
        <dbReference type="Proteomes" id="UP000515146"/>
    </source>
</evidence>
<dbReference type="InterPro" id="IPR018617">
    <property type="entry name" value="Ima1_N"/>
</dbReference>
<dbReference type="PANTHER" id="PTHR28646">
    <property type="entry name" value="TRANSMEMBRANE PROTEIN 201"/>
    <property type="match status" value="1"/>
</dbReference>
<reference evidence="10" key="1">
    <citation type="submission" date="2025-08" db="UniProtKB">
        <authorList>
            <consortium name="RefSeq"/>
        </authorList>
    </citation>
    <scope>IDENTIFICATION</scope>
    <source>
        <strain evidence="10">Airmid</strain>
    </source>
</reference>
<dbReference type="InParanoid" id="A0A6P6XSF9"/>
<keyword evidence="6" id="KW-0539">Nucleus</keyword>
<dbReference type="RefSeq" id="XP_027194834.1">
    <property type="nucleotide sequence ID" value="XM_027339033.1"/>
</dbReference>
<comment type="subcellular location">
    <subcellularLocation>
        <location evidence="1">Nucleus inner membrane</location>
        <topology evidence="1">Multi-pass membrane protein</topology>
    </subcellularLocation>
</comment>
<feature type="transmembrane region" description="Helical" evidence="7">
    <location>
        <begin position="310"/>
        <end position="332"/>
    </location>
</feature>
<evidence type="ECO:0000256" key="1">
    <source>
        <dbReference type="ARBA" id="ARBA00004473"/>
    </source>
</evidence>
<dbReference type="Pfam" id="PF09779">
    <property type="entry name" value="Ima1_N"/>
    <property type="match status" value="1"/>
</dbReference>
<organism evidence="9 10">
    <name type="scientific">Dermatophagoides pteronyssinus</name>
    <name type="common">European house dust mite</name>
    <dbReference type="NCBI Taxonomy" id="6956"/>
    <lineage>
        <taxon>Eukaryota</taxon>
        <taxon>Metazoa</taxon>
        <taxon>Ecdysozoa</taxon>
        <taxon>Arthropoda</taxon>
        <taxon>Chelicerata</taxon>
        <taxon>Arachnida</taxon>
        <taxon>Acari</taxon>
        <taxon>Acariformes</taxon>
        <taxon>Sarcoptiformes</taxon>
        <taxon>Astigmata</taxon>
        <taxon>Psoroptidia</taxon>
        <taxon>Analgoidea</taxon>
        <taxon>Pyroglyphidae</taxon>
        <taxon>Dermatophagoidinae</taxon>
        <taxon>Dermatophagoides</taxon>
    </lineage>
</organism>
<evidence type="ECO:0000256" key="3">
    <source>
        <dbReference type="ARBA" id="ARBA00022692"/>
    </source>
</evidence>
<keyword evidence="9" id="KW-1185">Reference proteome</keyword>
<dbReference type="AlphaFoldDB" id="A0A6P6XSF9"/>
<accession>A0A6P6XSF9</accession>
<feature type="transmembrane region" description="Helical" evidence="7">
    <location>
        <begin position="489"/>
        <end position="512"/>
    </location>
</feature>
<feature type="transmembrane region" description="Helical" evidence="7">
    <location>
        <begin position="12"/>
        <end position="33"/>
    </location>
</feature>
<keyword evidence="3 7" id="KW-0812">Transmembrane</keyword>
<dbReference type="GO" id="GO:0005637">
    <property type="term" value="C:nuclear inner membrane"/>
    <property type="evidence" value="ECO:0007669"/>
    <property type="project" value="UniProtKB-SubCell"/>
</dbReference>
<protein>
    <submittedName>
        <fullName evidence="10">Uncharacterized protein LOC113789491</fullName>
    </submittedName>
</protein>
<evidence type="ECO:0000256" key="2">
    <source>
        <dbReference type="ARBA" id="ARBA00007600"/>
    </source>
</evidence>
<evidence type="ECO:0000313" key="10">
    <source>
        <dbReference type="RefSeq" id="XP_027194834.1"/>
    </source>
</evidence>
<gene>
    <name evidence="10" type="primary">LOC113789491</name>
</gene>
<dbReference type="InterPro" id="IPR040041">
    <property type="entry name" value="TMEM201"/>
</dbReference>
<dbReference type="PANTHER" id="PTHR28646:SF1">
    <property type="entry name" value="TRANSMEMBRANE PROTEIN 201"/>
    <property type="match status" value="1"/>
</dbReference>
<sequence>MIEFPDNIWNPIIYSTITVSTLYSGFLCIRPWIKINVECWFCMSKHRIRYLDRNSWYCPCCQQYNGFNVDGSYNRHMNEHYYQSNSNYFCQNNSIINNQFRYEHYRLCDDCNEREAIKIRMIAQFVPVDEQRFDEELFQFRKNLEQMYPICENCNQLVRKLINDIDDSCPKPKSPNRISNSAATTTTSLLHKNQPGKLLKIFAYSLLNLSTILMLFILFCLNVHEEPVSSFAKEFLPNPLSQVINYTNHYHYMICLGFLLYFPLLQIESNHMVIIDILQICFWLLLITNHHHYYHLFFLDKFDIIRLQRFIIPLLIVTYLIKYFYAIIYDYIWIAANHNHNHPLNDTANRKYSKSINDEKFIRNQIKDLSISTTNEFDLFSLGNNNINNIQSPFTRISSKSSKFTKYSLFTNANFMSTNTTMNNDDNFFKSNITTATTTTTATTMMNSPRILNYYIRYEIDRSNNNDNNCCKHHDQQQHSINKHSTNSLCLHLTTTFTLILTLTIFILNIFYPNYTVN</sequence>
<name>A0A6P6XSF9_DERPT</name>
<evidence type="ECO:0000256" key="4">
    <source>
        <dbReference type="ARBA" id="ARBA00022989"/>
    </source>
</evidence>
<feature type="transmembrane region" description="Helical" evidence="7">
    <location>
        <begin position="201"/>
        <end position="224"/>
    </location>
</feature>
<keyword evidence="5 7" id="KW-0472">Membrane</keyword>
<feature type="transmembrane region" description="Helical" evidence="7">
    <location>
        <begin position="249"/>
        <end position="265"/>
    </location>
</feature>
<dbReference type="GO" id="GO:0030473">
    <property type="term" value="P:nuclear migration along microtubule"/>
    <property type="evidence" value="ECO:0007669"/>
    <property type="project" value="TreeGrafter"/>
</dbReference>
<dbReference type="KEGG" id="dpte:113789491"/>
<feature type="transmembrane region" description="Helical" evidence="7">
    <location>
        <begin position="272"/>
        <end position="290"/>
    </location>
</feature>
<dbReference type="OrthoDB" id="5966927at2759"/>
<evidence type="ECO:0000259" key="8">
    <source>
        <dbReference type="Pfam" id="PF09779"/>
    </source>
</evidence>
<feature type="domain" description="Ima1 N-terminal" evidence="8">
    <location>
        <begin position="37"/>
        <end position="157"/>
    </location>
</feature>
<evidence type="ECO:0000256" key="6">
    <source>
        <dbReference type="ARBA" id="ARBA00023242"/>
    </source>
</evidence>
<keyword evidence="4 7" id="KW-1133">Transmembrane helix</keyword>
<comment type="similarity">
    <text evidence="2">Belongs to the TMEM201 family.</text>
</comment>
<proteinExistence type="inferred from homology"/>
<dbReference type="GO" id="GO:0005521">
    <property type="term" value="F:lamin binding"/>
    <property type="evidence" value="ECO:0007669"/>
    <property type="project" value="TreeGrafter"/>
</dbReference>
<evidence type="ECO:0000256" key="7">
    <source>
        <dbReference type="SAM" id="Phobius"/>
    </source>
</evidence>